<keyword evidence="12" id="KW-1185">Reference proteome</keyword>
<sequence length="432" mass="47018">MSDAAAPAPAAEPVTATAAAAGQSSQQQPSKVAPAVLVIGMAGAGKSMVMQRLSSHLSENRLKTYGINLDPAVVGDLSFPANIDIRDTIHYKKLMEEHNLGPNGAIVLSLNLFTTQFDQLSNLLAQRALENDFVLIDTPGQIEIFTWSAGGAIICDALASRLPTCVVYVVDTVRCQNPVTFMSNMLYTCSILYKTQLPFVVVFNKTDIVKHDFAVEWMRDFEAFEEAVSRESSYTSGLARSLSLVLDEFYSNLRVVGISAARGDGMNDLVEAINEASAEFERDYRPKLEQLRKEKEAEEAARQQAQLNKFAADKNAGMKVAMNLSDAATAVSAAAGASGSRKAQVKLSKINYGKGSHEEYDSDDSDSAYTPRDGLSYMNENEEDEDDADDDEAEGDEYSTAEEAEKERLQFESFKSFLASQNASSAVAKKPQ</sequence>
<dbReference type="PANTHER" id="PTHR21231:SF8">
    <property type="entry name" value="GPN-LOOP GTPASE 1"/>
    <property type="match status" value="1"/>
</dbReference>
<evidence type="ECO:0000256" key="7">
    <source>
        <dbReference type="ARBA" id="ARBA00023242"/>
    </source>
</evidence>
<keyword evidence="2 9" id="KW-0963">Cytoplasm</keyword>
<evidence type="ECO:0000256" key="3">
    <source>
        <dbReference type="ARBA" id="ARBA00022741"/>
    </source>
</evidence>
<dbReference type="OMA" id="MIIVFNK"/>
<accession>A0A0D2VFY2</accession>
<evidence type="ECO:0000256" key="1">
    <source>
        <dbReference type="ARBA" id="ARBA00005290"/>
    </source>
</evidence>
<reference evidence="12" key="1">
    <citation type="submission" date="2011-02" db="EMBL/GenBank/DDBJ databases">
        <title>The Genome Sequence of Capsaspora owczarzaki ATCC 30864.</title>
        <authorList>
            <person name="Russ C."/>
            <person name="Cuomo C."/>
            <person name="Burger G."/>
            <person name="Gray M.W."/>
            <person name="Holland P.W.H."/>
            <person name="King N."/>
            <person name="Lang F.B.F."/>
            <person name="Roger A.J."/>
            <person name="Ruiz-Trillo I."/>
            <person name="Young S.K."/>
            <person name="Zeng Q."/>
            <person name="Gargeya S."/>
            <person name="Alvarado L."/>
            <person name="Berlin A."/>
            <person name="Chapman S.B."/>
            <person name="Chen Z."/>
            <person name="Freedman E."/>
            <person name="Gellesch M."/>
            <person name="Goldberg J."/>
            <person name="Griggs A."/>
            <person name="Gujja S."/>
            <person name="Heilman E."/>
            <person name="Heiman D."/>
            <person name="Howarth C."/>
            <person name="Mehta T."/>
            <person name="Neiman D."/>
            <person name="Pearson M."/>
            <person name="Roberts A."/>
            <person name="Saif S."/>
            <person name="Shea T."/>
            <person name="Shenoy N."/>
            <person name="Sisk P."/>
            <person name="Stolte C."/>
            <person name="Sykes S."/>
            <person name="White J."/>
            <person name="Yandava C."/>
            <person name="Haas B."/>
            <person name="Nusbaum C."/>
            <person name="Birren B."/>
        </authorList>
    </citation>
    <scope>NUCLEOTIDE SEQUENCE</scope>
    <source>
        <strain evidence="12">ATCC 30864</strain>
    </source>
</reference>
<dbReference type="Proteomes" id="UP000008743">
    <property type="component" value="Unassembled WGS sequence"/>
</dbReference>
<dbReference type="Pfam" id="PF03029">
    <property type="entry name" value="ATP_bind_1"/>
    <property type="match status" value="1"/>
</dbReference>
<dbReference type="GO" id="GO:0005737">
    <property type="term" value="C:cytoplasm"/>
    <property type="evidence" value="ECO:0007669"/>
    <property type="project" value="UniProtKB-SubCell"/>
</dbReference>
<evidence type="ECO:0000256" key="4">
    <source>
        <dbReference type="ARBA" id="ARBA00022801"/>
    </source>
</evidence>
<dbReference type="GO" id="GO:0003924">
    <property type="term" value="F:GTPase activity"/>
    <property type="evidence" value="ECO:0007669"/>
    <property type="project" value="InterPro"/>
</dbReference>
<evidence type="ECO:0000256" key="8">
    <source>
        <dbReference type="ARBA" id="ARBA00055682"/>
    </source>
</evidence>
<comment type="subcellular location">
    <subcellularLocation>
        <location evidence="9">Cytoplasm</location>
    </subcellularLocation>
    <subcellularLocation>
        <location evidence="9">Nucleus</location>
    </subcellularLocation>
</comment>
<dbReference type="InterPro" id="IPR027417">
    <property type="entry name" value="P-loop_NTPase"/>
</dbReference>
<dbReference type="GO" id="GO:0005634">
    <property type="term" value="C:nucleus"/>
    <property type="evidence" value="ECO:0007669"/>
    <property type="project" value="UniProtKB-SubCell"/>
</dbReference>
<dbReference type="EC" id="3.6.5.-" evidence="9"/>
<evidence type="ECO:0000256" key="5">
    <source>
        <dbReference type="ARBA" id="ARBA00023054"/>
    </source>
</evidence>
<keyword evidence="4 9" id="KW-0378">Hydrolase</keyword>
<dbReference type="STRING" id="595528.A0A0D2VFY2"/>
<comment type="function">
    <text evidence="8 9">Small GTPase required for proper nuclear import of RNA polymerase II (RNAPII). May act at an RNAP assembly step prior to nuclear import.</text>
</comment>
<gene>
    <name evidence="11" type="ORF">CAOG_000279</name>
</gene>
<dbReference type="InterPro" id="IPR004130">
    <property type="entry name" value="Gpn"/>
</dbReference>
<name>A0A0D2VFY2_CAPO3</name>
<dbReference type="GO" id="GO:0005525">
    <property type="term" value="F:GTP binding"/>
    <property type="evidence" value="ECO:0007669"/>
    <property type="project" value="UniProtKB-KW"/>
</dbReference>
<evidence type="ECO:0000256" key="6">
    <source>
        <dbReference type="ARBA" id="ARBA00023134"/>
    </source>
</evidence>
<dbReference type="PANTHER" id="PTHR21231">
    <property type="entry name" value="XPA-BINDING PROTEIN 1-RELATED"/>
    <property type="match status" value="1"/>
</dbReference>
<dbReference type="EMBL" id="KE346360">
    <property type="protein sequence ID" value="KJE88672.1"/>
    <property type="molecule type" value="Genomic_DNA"/>
</dbReference>
<dbReference type="Gene3D" id="3.40.50.300">
    <property type="entry name" value="P-loop containing nucleotide triphosphate hydrolases"/>
    <property type="match status" value="1"/>
</dbReference>
<keyword evidence="7" id="KW-0539">Nucleus</keyword>
<dbReference type="FunFam" id="3.40.50.300:FF:000888">
    <property type="entry name" value="GPN-loop GTPase 1"/>
    <property type="match status" value="1"/>
</dbReference>
<organism evidence="11 12">
    <name type="scientific">Capsaspora owczarzaki (strain ATCC 30864)</name>
    <dbReference type="NCBI Taxonomy" id="595528"/>
    <lineage>
        <taxon>Eukaryota</taxon>
        <taxon>Filasterea</taxon>
        <taxon>Capsaspora</taxon>
    </lineage>
</organism>
<evidence type="ECO:0000256" key="10">
    <source>
        <dbReference type="SAM" id="MobiDB-lite"/>
    </source>
</evidence>
<keyword evidence="5" id="KW-0175">Coiled coil</keyword>
<evidence type="ECO:0000313" key="11">
    <source>
        <dbReference type="EMBL" id="KJE88672.1"/>
    </source>
</evidence>
<evidence type="ECO:0000256" key="9">
    <source>
        <dbReference type="RuleBase" id="RU365059"/>
    </source>
</evidence>
<protein>
    <recommendedName>
        <fullName evidence="9">GPN-loop GTPase</fullName>
        <ecNumber evidence="9">3.6.5.-</ecNumber>
    </recommendedName>
</protein>
<dbReference type="AlphaFoldDB" id="A0A0D2VFY2"/>
<feature type="compositionally biased region" description="Acidic residues" evidence="10">
    <location>
        <begin position="380"/>
        <end position="402"/>
    </location>
</feature>
<dbReference type="SUPFAM" id="SSF52540">
    <property type="entry name" value="P-loop containing nucleoside triphosphate hydrolases"/>
    <property type="match status" value="1"/>
</dbReference>
<dbReference type="CDD" id="cd17870">
    <property type="entry name" value="GPN1"/>
    <property type="match status" value="1"/>
</dbReference>
<dbReference type="OrthoDB" id="243313at2759"/>
<keyword evidence="3 9" id="KW-0547">Nucleotide-binding</keyword>
<dbReference type="eggNOG" id="KOG1532">
    <property type="taxonomic scope" value="Eukaryota"/>
</dbReference>
<proteinExistence type="inferred from homology"/>
<comment type="subunit">
    <text evidence="9">Binds to RNA polymerase II.</text>
</comment>
<evidence type="ECO:0000313" key="12">
    <source>
        <dbReference type="Proteomes" id="UP000008743"/>
    </source>
</evidence>
<comment type="similarity">
    <text evidence="1 9">Belongs to the GPN-loop GTPase family.</text>
</comment>
<keyword evidence="6 9" id="KW-0342">GTP-binding</keyword>
<dbReference type="InParanoid" id="A0A0D2VFY2"/>
<dbReference type="InterPro" id="IPR030230">
    <property type="entry name" value="Gpn1/Npa3/XAB1"/>
</dbReference>
<dbReference type="PhylomeDB" id="A0A0D2VFY2"/>
<dbReference type="RefSeq" id="XP_004365150.1">
    <property type="nucleotide sequence ID" value="XM_004365093.2"/>
</dbReference>
<dbReference type="FunCoup" id="A0A0D2VFY2">
    <property type="interactions" value="498"/>
</dbReference>
<feature type="region of interest" description="Disordered" evidence="10">
    <location>
        <begin position="354"/>
        <end position="406"/>
    </location>
</feature>
<evidence type="ECO:0000256" key="2">
    <source>
        <dbReference type="ARBA" id="ARBA00022490"/>
    </source>
</evidence>